<accession>A0A9J6BE59</accession>
<dbReference type="Proteomes" id="UP001107558">
    <property type="component" value="Chromosome 4"/>
</dbReference>
<evidence type="ECO:0000256" key="1">
    <source>
        <dbReference type="SAM" id="SignalP"/>
    </source>
</evidence>
<feature type="signal peptide" evidence="1">
    <location>
        <begin position="1"/>
        <end position="25"/>
    </location>
</feature>
<dbReference type="PROSITE" id="PS51257">
    <property type="entry name" value="PROKAR_LIPOPROTEIN"/>
    <property type="match status" value="1"/>
</dbReference>
<gene>
    <name evidence="2" type="ORF">PVAND_015986</name>
</gene>
<reference evidence="2" key="1">
    <citation type="submission" date="2021-03" db="EMBL/GenBank/DDBJ databases">
        <title>Chromosome level genome of the anhydrobiotic midge Polypedilum vanderplanki.</title>
        <authorList>
            <person name="Yoshida Y."/>
            <person name="Kikawada T."/>
            <person name="Gusev O."/>
        </authorList>
    </citation>
    <scope>NUCLEOTIDE SEQUENCE</scope>
    <source>
        <strain evidence="2">NIAS01</strain>
        <tissue evidence="2">Whole body or cell culture</tissue>
    </source>
</reference>
<keyword evidence="1" id="KW-0732">Signal</keyword>
<evidence type="ECO:0000313" key="3">
    <source>
        <dbReference type="Proteomes" id="UP001107558"/>
    </source>
</evidence>
<evidence type="ECO:0008006" key="4">
    <source>
        <dbReference type="Google" id="ProtNLM"/>
    </source>
</evidence>
<protein>
    <recommendedName>
        <fullName evidence="4">Lipoprotein</fullName>
    </recommendedName>
</protein>
<feature type="chain" id="PRO_5039935898" description="Lipoprotein" evidence="1">
    <location>
        <begin position="26"/>
        <end position="367"/>
    </location>
</feature>
<evidence type="ECO:0000313" key="2">
    <source>
        <dbReference type="EMBL" id="KAG5668029.1"/>
    </source>
</evidence>
<name>A0A9J6BE59_POLVA</name>
<dbReference type="AlphaFoldDB" id="A0A9J6BE59"/>
<keyword evidence="3" id="KW-1185">Reference proteome</keyword>
<dbReference type="OrthoDB" id="8050636at2759"/>
<organism evidence="2 3">
    <name type="scientific">Polypedilum vanderplanki</name>
    <name type="common">Sleeping chironomid midge</name>
    <dbReference type="NCBI Taxonomy" id="319348"/>
    <lineage>
        <taxon>Eukaryota</taxon>
        <taxon>Metazoa</taxon>
        <taxon>Ecdysozoa</taxon>
        <taxon>Arthropoda</taxon>
        <taxon>Hexapoda</taxon>
        <taxon>Insecta</taxon>
        <taxon>Pterygota</taxon>
        <taxon>Neoptera</taxon>
        <taxon>Endopterygota</taxon>
        <taxon>Diptera</taxon>
        <taxon>Nematocera</taxon>
        <taxon>Chironomoidea</taxon>
        <taxon>Chironomidae</taxon>
        <taxon>Chironominae</taxon>
        <taxon>Polypedilum</taxon>
        <taxon>Polypedilum</taxon>
    </lineage>
</organism>
<dbReference type="EMBL" id="JADBJN010000004">
    <property type="protein sequence ID" value="KAG5668029.1"/>
    <property type="molecule type" value="Genomic_DNA"/>
</dbReference>
<comment type="caution">
    <text evidence="2">The sequence shown here is derived from an EMBL/GenBank/DDBJ whole genome shotgun (WGS) entry which is preliminary data.</text>
</comment>
<sequence>MSKTVNKFGVLNVVLICFLILFSSCEEKSSNQDTKYKIFEQILEDSAQLVSKTISDVIHEFYITQNLTFDIIIYGEKSHHINDIIKGIKNQNIPTTIKNISKIDDWNHEMNKSAVIFVKSETDFAKLHEKSKTKIFQISRLNSPTSEHFKFLVYVEEIKNFMDINDLIDLNHDLRIPTDLKFFEFFVTADENFVNLTANLLYSEEHCGKFEQKLLNTLDNNSQKWIEKLQNFNHYDNFHSCELKFYSELNYYFYFETIKKYKFGDSLEITFDTHKGLKQNGLDYHIVQILSQKLNFTSRFLFDDEILENATDFIRLDAEILNYGNASSYFHYLQPVFVDNYYFIVSQNDLYTNYEKCCFLLTLQLGF</sequence>
<proteinExistence type="predicted"/>